<sequence length="283" mass="32437">MVGNGKTKKYINSFNVIEEVKIAKTNAIMSVLTKFAIGKSLTNAPELQVVFALGHRMETNNNERRYKWIDSAYFFRDRKEIYDILNGLKKAYKQIEAANQPTPKDVKPIVEYNNPAKKKRLSIYPNIYVDNRTNTPVKNVSIRYSVASENGDKPQFAGISLNMNELKCIIDTIQSTYDNIPLIKTQILATPQYQQMLERKLQANQYQNQQTEFNNNSTTEHSNSVIDDEKLDFNEEVSEINAIDESEFDFNTDTTSSATSAEPELINTNLQFDNSEFDPEPEF</sequence>
<dbReference type="AlphaFoldDB" id="D3PEL0"/>
<reference evidence="2 3" key="1">
    <citation type="journal article" date="2010" name="DNA Res.">
        <title>Bacterial lifestyle in a deep-sea hydrothermal vent chimney revealed by the genome sequence of the thermophilic bacterium Deferribacter desulfuricans SSM1.</title>
        <authorList>
            <person name="Takaki Y."/>
            <person name="Shimamura S."/>
            <person name="Nakagawa S."/>
            <person name="Fukuhara Y."/>
            <person name="Horikawa H."/>
            <person name="Ankai A."/>
            <person name="Harada T."/>
            <person name="Hosoyama A."/>
            <person name="Oguchi A."/>
            <person name="Fukui S."/>
            <person name="Fujita N."/>
            <person name="Takami H."/>
            <person name="Takai K."/>
        </authorList>
    </citation>
    <scope>NUCLEOTIDE SEQUENCE [LARGE SCALE GENOMIC DNA]</scope>
    <source>
        <strain evidence="3">DSM 14783 / JCM 11476 / NBRC 101012 / SSM1</strain>
        <plasmid evidence="3">Plasmid megaplasmid pDF308</plasmid>
    </source>
</reference>
<geneLocation type="plasmid" evidence="2 3">
    <name>megaplasmid pDF308</name>
</geneLocation>
<evidence type="ECO:0000313" key="2">
    <source>
        <dbReference type="EMBL" id="BAI81652.1"/>
    </source>
</evidence>
<dbReference type="EMBL" id="AP011530">
    <property type="protein sequence ID" value="BAI81652.1"/>
    <property type="molecule type" value="Genomic_DNA"/>
</dbReference>
<name>D3PEL0_DEFDS</name>
<feature type="region of interest" description="Disordered" evidence="1">
    <location>
        <begin position="250"/>
        <end position="283"/>
    </location>
</feature>
<dbReference type="Proteomes" id="UP000001520">
    <property type="component" value="Plasmid megaplasmid pDF308"/>
</dbReference>
<accession>D3PEL0</accession>
<dbReference type="HOGENOM" id="CLU_982534_0_0_0"/>
<dbReference type="KEGG" id="ddf:DEFDS_P024"/>
<evidence type="ECO:0000256" key="1">
    <source>
        <dbReference type="SAM" id="MobiDB-lite"/>
    </source>
</evidence>
<gene>
    <name evidence="2" type="ordered locus">DEFDS_P024</name>
</gene>
<dbReference type="RefSeq" id="WP_013008897.1">
    <property type="nucleotide sequence ID" value="NC_013940.1"/>
</dbReference>
<keyword evidence="2" id="KW-0614">Plasmid</keyword>
<feature type="compositionally biased region" description="Polar residues" evidence="1">
    <location>
        <begin position="251"/>
        <end position="274"/>
    </location>
</feature>
<proteinExistence type="predicted"/>
<keyword evidence="3" id="KW-1185">Reference proteome</keyword>
<protein>
    <submittedName>
        <fullName evidence="2">Uncharacterized protein</fullName>
    </submittedName>
</protein>
<organism evidence="2 3">
    <name type="scientific">Deferribacter desulfuricans (strain DSM 14783 / JCM 11476 / NBRC 101012 / SSM1)</name>
    <dbReference type="NCBI Taxonomy" id="639282"/>
    <lineage>
        <taxon>Bacteria</taxon>
        <taxon>Pseudomonadati</taxon>
        <taxon>Deferribacterota</taxon>
        <taxon>Deferribacteres</taxon>
        <taxon>Deferribacterales</taxon>
        <taxon>Deferribacteraceae</taxon>
        <taxon>Deferribacter</taxon>
    </lineage>
</organism>
<evidence type="ECO:0000313" key="3">
    <source>
        <dbReference type="Proteomes" id="UP000001520"/>
    </source>
</evidence>